<evidence type="ECO:0000256" key="3">
    <source>
        <dbReference type="ARBA" id="ARBA00016337"/>
    </source>
</evidence>
<feature type="non-terminal residue" evidence="11">
    <location>
        <position position="1"/>
    </location>
</feature>
<comment type="caution">
    <text evidence="11">The sequence shown here is derived from an EMBL/GenBank/DDBJ whole genome shotgun (WGS) entry which is preliminary data.</text>
</comment>
<keyword evidence="6" id="KW-0479">Metal-binding</keyword>
<dbReference type="Pfam" id="PF02424">
    <property type="entry name" value="ApbE"/>
    <property type="match status" value="1"/>
</dbReference>
<gene>
    <name evidence="11" type="ORF">S06H3_48073</name>
</gene>
<evidence type="ECO:0000313" key="11">
    <source>
        <dbReference type="EMBL" id="GAI39161.1"/>
    </source>
</evidence>
<evidence type="ECO:0000256" key="2">
    <source>
        <dbReference type="ARBA" id="ARBA00011955"/>
    </source>
</evidence>
<protein>
    <recommendedName>
        <fullName evidence="3">FAD:protein FMN transferase</fullName>
        <ecNumber evidence="2">2.7.1.180</ecNumber>
    </recommendedName>
    <alternativeName>
        <fullName evidence="9">Flavin transferase</fullName>
    </alternativeName>
</protein>
<dbReference type="SUPFAM" id="SSF143631">
    <property type="entry name" value="ApbE-like"/>
    <property type="match status" value="1"/>
</dbReference>
<evidence type="ECO:0000256" key="4">
    <source>
        <dbReference type="ARBA" id="ARBA00022630"/>
    </source>
</evidence>
<keyword evidence="8" id="KW-0460">Magnesium</keyword>
<dbReference type="EC" id="2.7.1.180" evidence="2"/>
<dbReference type="AlphaFoldDB" id="X1P9L1"/>
<name>X1P9L1_9ZZZZ</name>
<dbReference type="GO" id="GO:0046872">
    <property type="term" value="F:metal ion binding"/>
    <property type="evidence" value="ECO:0007669"/>
    <property type="project" value="UniProtKB-KW"/>
</dbReference>
<proteinExistence type="predicted"/>
<dbReference type="InterPro" id="IPR024932">
    <property type="entry name" value="ApbE"/>
</dbReference>
<evidence type="ECO:0000256" key="8">
    <source>
        <dbReference type="ARBA" id="ARBA00022842"/>
    </source>
</evidence>
<dbReference type="InterPro" id="IPR003374">
    <property type="entry name" value="ApbE-like_sf"/>
</dbReference>
<keyword evidence="7" id="KW-0274">FAD</keyword>
<keyword evidence="5" id="KW-0808">Transferase</keyword>
<evidence type="ECO:0000256" key="5">
    <source>
        <dbReference type="ARBA" id="ARBA00022679"/>
    </source>
</evidence>
<evidence type="ECO:0000256" key="1">
    <source>
        <dbReference type="ARBA" id="ARBA00001946"/>
    </source>
</evidence>
<dbReference type="PANTHER" id="PTHR30040">
    <property type="entry name" value="THIAMINE BIOSYNTHESIS LIPOPROTEIN APBE"/>
    <property type="match status" value="1"/>
</dbReference>
<evidence type="ECO:0000256" key="10">
    <source>
        <dbReference type="ARBA" id="ARBA00048540"/>
    </source>
</evidence>
<accession>X1P9L1</accession>
<sequence length="256" mass="27539">KKCIETAFAEIHKVDELMSDYKSDSEISEVNKNAATEEVQISQSTYEVLQRSIEFSKLTDGAFDITVGPLVDLFHSAEKKQVAPSKEQIAQAKSKVGFEKLKLDEQNRTVRLAVDGMRLDLGGIAKGYAVDKAVEAMQTCGAIGGMVDLGGDIRCFGTPLKGKKHWIIGLQNPNSDKDIAGRDVMLKLQLANGAVATSGDYQQFVLIEGKRYSHIINRKTGTSTEGLSSVTIIANNATDADALATAVSVMGAKKGL</sequence>
<keyword evidence="4" id="KW-0285">Flavoprotein</keyword>
<comment type="catalytic activity">
    <reaction evidence="10">
        <text>L-threonyl-[protein] + FAD = FMN-L-threonyl-[protein] + AMP + H(+)</text>
        <dbReference type="Rhea" id="RHEA:36847"/>
        <dbReference type="Rhea" id="RHEA-COMP:11060"/>
        <dbReference type="Rhea" id="RHEA-COMP:11061"/>
        <dbReference type="ChEBI" id="CHEBI:15378"/>
        <dbReference type="ChEBI" id="CHEBI:30013"/>
        <dbReference type="ChEBI" id="CHEBI:57692"/>
        <dbReference type="ChEBI" id="CHEBI:74257"/>
        <dbReference type="ChEBI" id="CHEBI:456215"/>
        <dbReference type="EC" id="2.7.1.180"/>
    </reaction>
</comment>
<evidence type="ECO:0000256" key="9">
    <source>
        <dbReference type="ARBA" id="ARBA00031306"/>
    </source>
</evidence>
<comment type="cofactor">
    <cofactor evidence="1">
        <name>Mg(2+)</name>
        <dbReference type="ChEBI" id="CHEBI:18420"/>
    </cofactor>
</comment>
<dbReference type="GO" id="GO:0016740">
    <property type="term" value="F:transferase activity"/>
    <property type="evidence" value="ECO:0007669"/>
    <property type="project" value="UniProtKB-KW"/>
</dbReference>
<dbReference type="PANTHER" id="PTHR30040:SF2">
    <property type="entry name" value="FAD:PROTEIN FMN TRANSFERASE"/>
    <property type="match status" value="1"/>
</dbReference>
<dbReference type="Gene3D" id="3.10.520.10">
    <property type="entry name" value="ApbE-like domains"/>
    <property type="match status" value="1"/>
</dbReference>
<evidence type="ECO:0000256" key="7">
    <source>
        <dbReference type="ARBA" id="ARBA00022827"/>
    </source>
</evidence>
<reference evidence="11" key="1">
    <citation type="journal article" date="2014" name="Front. Microbiol.">
        <title>High frequency of phylogenetically diverse reductive dehalogenase-homologous genes in deep subseafloor sedimentary metagenomes.</title>
        <authorList>
            <person name="Kawai M."/>
            <person name="Futagami T."/>
            <person name="Toyoda A."/>
            <person name="Takaki Y."/>
            <person name="Nishi S."/>
            <person name="Hori S."/>
            <person name="Arai W."/>
            <person name="Tsubouchi T."/>
            <person name="Morono Y."/>
            <person name="Uchiyama I."/>
            <person name="Ito T."/>
            <person name="Fujiyama A."/>
            <person name="Inagaki F."/>
            <person name="Takami H."/>
        </authorList>
    </citation>
    <scope>NUCLEOTIDE SEQUENCE</scope>
    <source>
        <strain evidence="11">Expedition CK06-06</strain>
    </source>
</reference>
<dbReference type="EMBL" id="BARV01030247">
    <property type="protein sequence ID" value="GAI39161.1"/>
    <property type="molecule type" value="Genomic_DNA"/>
</dbReference>
<feature type="non-terminal residue" evidence="11">
    <location>
        <position position="256"/>
    </location>
</feature>
<organism evidence="11">
    <name type="scientific">marine sediment metagenome</name>
    <dbReference type="NCBI Taxonomy" id="412755"/>
    <lineage>
        <taxon>unclassified sequences</taxon>
        <taxon>metagenomes</taxon>
        <taxon>ecological metagenomes</taxon>
    </lineage>
</organism>
<evidence type="ECO:0000256" key="6">
    <source>
        <dbReference type="ARBA" id="ARBA00022723"/>
    </source>
</evidence>